<reference evidence="1" key="1">
    <citation type="submission" date="2017-04" db="EMBL/GenBank/DDBJ databases">
        <title>Genome sequence and comparative analysis of three virulent Lactococcus garvieae phages, novel phages with genome architecture linking the 936 group phages of Lactococcus lactis.</title>
        <authorList>
            <person name="Hoai T.D."/>
            <person name="Nishiki I."/>
            <person name="Yoshida T."/>
            <person name="Nakai T."/>
        </authorList>
    </citation>
    <scope>NUCLEOTIDE SEQUENCE [LARGE SCALE GENOMIC DNA]</scope>
</reference>
<dbReference type="InterPro" id="IPR009773">
    <property type="entry name" value="Lactococcus_phage_712_M3"/>
</dbReference>
<proteinExistence type="predicted"/>
<dbReference type="InterPro" id="IPR036397">
    <property type="entry name" value="RNaseH_sf"/>
</dbReference>
<organism evidence="1 2">
    <name type="scientific">Lactococcus phage PLgW-1</name>
    <dbReference type="NCBI Taxonomy" id="1983536"/>
    <lineage>
        <taxon>Viruses</taxon>
        <taxon>Duplodnaviria</taxon>
        <taxon>Heunggongvirae</taxon>
        <taxon>Uroviricota</taxon>
        <taxon>Caudoviricetes</taxon>
        <taxon>Uwajimavirus</taxon>
        <taxon>Uwajimavirus PLgW1</taxon>
    </lineage>
</organism>
<dbReference type="GO" id="GO:0003676">
    <property type="term" value="F:nucleic acid binding"/>
    <property type="evidence" value="ECO:0007669"/>
    <property type="project" value="InterPro"/>
</dbReference>
<sequence>MEKILAIDFSTASTGYAFAHPLTGKKVVGSLSGGKSKDPLERTFVIAEQLIEIVETYMIEDYFIAIEEPIIVRRTKGNISLVRANGYFLSIMRLKYGMGYIDISNSSWASYHLITGKRPERKKQSMAILEKAKIVEPEYIDDDMADAYCILLFCEKNLKEK</sequence>
<dbReference type="Pfam" id="PF07066">
    <property type="entry name" value="DUF3882"/>
    <property type="match status" value="1"/>
</dbReference>
<keyword evidence="1" id="KW-0378">Hydrolase</keyword>
<name>A0A2Z2GUK9_9CAUD</name>
<evidence type="ECO:0000313" key="2">
    <source>
        <dbReference type="Proteomes" id="UP000251251"/>
    </source>
</evidence>
<dbReference type="InterPro" id="IPR012337">
    <property type="entry name" value="RNaseH-like_sf"/>
</dbReference>
<keyword evidence="2" id="KW-1185">Reference proteome</keyword>
<dbReference type="SUPFAM" id="SSF53098">
    <property type="entry name" value="Ribonuclease H-like"/>
    <property type="match status" value="1"/>
</dbReference>
<gene>
    <name evidence="1" type="ORF">PLgW1_54</name>
</gene>
<dbReference type="EMBL" id="KY888143">
    <property type="protein sequence ID" value="ARQ94865.1"/>
    <property type="molecule type" value="Genomic_DNA"/>
</dbReference>
<dbReference type="Gene3D" id="3.30.420.10">
    <property type="entry name" value="Ribonuclease H-like superfamily/Ribonuclease H"/>
    <property type="match status" value="1"/>
</dbReference>
<evidence type="ECO:0000313" key="1">
    <source>
        <dbReference type="EMBL" id="ARQ94865.1"/>
    </source>
</evidence>
<dbReference type="GO" id="GO:0004519">
    <property type="term" value="F:endonuclease activity"/>
    <property type="evidence" value="ECO:0007669"/>
    <property type="project" value="UniProtKB-KW"/>
</dbReference>
<keyword evidence="1" id="KW-0255">Endonuclease</keyword>
<keyword evidence="1" id="KW-0540">Nuclease</keyword>
<dbReference type="Proteomes" id="UP000251251">
    <property type="component" value="Segment"/>
</dbReference>
<accession>A0A2Z2GUK9</accession>
<protein>
    <submittedName>
        <fullName evidence="1">Holliday junction endonuclease</fullName>
    </submittedName>
</protein>